<dbReference type="Pfam" id="PF04149">
    <property type="entry name" value="DUF397"/>
    <property type="match status" value="1"/>
</dbReference>
<dbReference type="Proteomes" id="UP000675781">
    <property type="component" value="Unassembled WGS sequence"/>
</dbReference>
<protein>
    <submittedName>
        <fullName evidence="2">DUF397 domain-containing protein</fullName>
    </submittedName>
</protein>
<evidence type="ECO:0000313" key="3">
    <source>
        <dbReference type="Proteomes" id="UP000675781"/>
    </source>
</evidence>
<dbReference type="EMBL" id="JAGSOG010000319">
    <property type="protein sequence ID" value="MBR7838702.1"/>
    <property type="molecule type" value="Genomic_DNA"/>
</dbReference>
<dbReference type="InterPro" id="IPR007278">
    <property type="entry name" value="DUF397"/>
</dbReference>
<feature type="domain" description="DUF397" evidence="1">
    <location>
        <begin position="7"/>
        <end position="57"/>
    </location>
</feature>
<accession>A0A941EYG9</accession>
<keyword evidence="3" id="KW-1185">Reference proteome</keyword>
<dbReference type="RefSeq" id="WP_212533153.1">
    <property type="nucleotide sequence ID" value="NZ_JAGSOG010000319.1"/>
</dbReference>
<comment type="caution">
    <text evidence="2">The sequence shown here is derived from an EMBL/GenBank/DDBJ whole genome shotgun (WGS) entry which is preliminary data.</text>
</comment>
<evidence type="ECO:0000259" key="1">
    <source>
        <dbReference type="Pfam" id="PF04149"/>
    </source>
</evidence>
<organism evidence="2 3">
    <name type="scientific">Actinospica durhamensis</name>
    <dbReference type="NCBI Taxonomy" id="1508375"/>
    <lineage>
        <taxon>Bacteria</taxon>
        <taxon>Bacillati</taxon>
        <taxon>Actinomycetota</taxon>
        <taxon>Actinomycetes</taxon>
        <taxon>Catenulisporales</taxon>
        <taxon>Actinospicaceae</taxon>
        <taxon>Actinospica</taxon>
    </lineage>
</organism>
<reference evidence="2" key="1">
    <citation type="submission" date="2021-04" db="EMBL/GenBank/DDBJ databases">
        <title>Genome based classification of Actinospica acidithermotolerans sp. nov., an actinobacterium isolated from an Indonesian hot spring.</title>
        <authorList>
            <person name="Kusuma A.B."/>
            <person name="Putra K.E."/>
            <person name="Nafisah S."/>
            <person name="Loh J."/>
            <person name="Nouioui I."/>
            <person name="Goodfellow M."/>
        </authorList>
    </citation>
    <scope>NUCLEOTIDE SEQUENCE</scope>
    <source>
        <strain evidence="2">CSCA 57</strain>
    </source>
</reference>
<sequence length="69" mass="7751">MFPLTGGWCKSTFSEANPPNCVEVRFAEGRAMVRDGKNPDGPVLVFERGEWEAFELGVFHGEFEMPLDD</sequence>
<dbReference type="AlphaFoldDB" id="A0A941EYG9"/>
<name>A0A941EYG9_9ACTN</name>
<gene>
    <name evidence="2" type="ORF">KDL01_35870</name>
</gene>
<proteinExistence type="predicted"/>
<evidence type="ECO:0000313" key="2">
    <source>
        <dbReference type="EMBL" id="MBR7838702.1"/>
    </source>
</evidence>